<protein>
    <recommendedName>
        <fullName evidence="2">Aromatic amino acid beta-eliminating lyase/threonine aldolase domain-containing protein</fullName>
    </recommendedName>
</protein>
<sequence length="55" mass="6673">MNNDNYRAEYYKIKMIEPLKKTTREYRENLLKKVGYNLFYIDSEDVFIDLLTDSG</sequence>
<proteinExistence type="predicted"/>
<reference evidence="1" key="1">
    <citation type="journal article" date="2014" name="Front. Microbiol.">
        <title>High frequency of phylogenetically diverse reductive dehalogenase-homologous genes in deep subseafloor sedimentary metagenomes.</title>
        <authorList>
            <person name="Kawai M."/>
            <person name="Futagami T."/>
            <person name="Toyoda A."/>
            <person name="Takaki Y."/>
            <person name="Nishi S."/>
            <person name="Hori S."/>
            <person name="Arai W."/>
            <person name="Tsubouchi T."/>
            <person name="Morono Y."/>
            <person name="Uchiyama I."/>
            <person name="Ito T."/>
            <person name="Fujiyama A."/>
            <person name="Inagaki F."/>
            <person name="Takami H."/>
        </authorList>
    </citation>
    <scope>NUCLEOTIDE SEQUENCE</scope>
    <source>
        <strain evidence="1">Expedition CK06-06</strain>
    </source>
</reference>
<dbReference type="Gene3D" id="3.90.1150.10">
    <property type="entry name" value="Aspartate Aminotransferase, domain 1"/>
    <property type="match status" value="1"/>
</dbReference>
<name>X1UM76_9ZZZZ</name>
<dbReference type="InterPro" id="IPR015422">
    <property type="entry name" value="PyrdxlP-dep_Trfase_small"/>
</dbReference>
<organism evidence="1">
    <name type="scientific">marine sediment metagenome</name>
    <dbReference type="NCBI Taxonomy" id="412755"/>
    <lineage>
        <taxon>unclassified sequences</taxon>
        <taxon>metagenomes</taxon>
        <taxon>ecological metagenomes</taxon>
    </lineage>
</organism>
<dbReference type="EMBL" id="BARW01018633">
    <property type="protein sequence ID" value="GAJ00971.1"/>
    <property type="molecule type" value="Genomic_DNA"/>
</dbReference>
<dbReference type="PANTHER" id="PTHR32325">
    <property type="entry name" value="BETA-ELIMINATING LYASE-LIKE PROTEIN-RELATED"/>
    <property type="match status" value="1"/>
</dbReference>
<evidence type="ECO:0000313" key="1">
    <source>
        <dbReference type="EMBL" id="GAJ00971.1"/>
    </source>
</evidence>
<evidence type="ECO:0008006" key="2">
    <source>
        <dbReference type="Google" id="ProtNLM"/>
    </source>
</evidence>
<gene>
    <name evidence="1" type="ORF">S12H4_31859</name>
</gene>
<dbReference type="SUPFAM" id="SSF53383">
    <property type="entry name" value="PLP-dependent transferases"/>
    <property type="match status" value="1"/>
</dbReference>
<dbReference type="AlphaFoldDB" id="X1UM76"/>
<accession>X1UM76</accession>
<feature type="non-terminal residue" evidence="1">
    <location>
        <position position="55"/>
    </location>
</feature>
<dbReference type="InterPro" id="IPR015424">
    <property type="entry name" value="PyrdxlP-dep_Trfase"/>
</dbReference>
<dbReference type="PANTHER" id="PTHR32325:SF4">
    <property type="entry name" value="TRYPTOPHANASE"/>
    <property type="match status" value="1"/>
</dbReference>
<comment type="caution">
    <text evidence="1">The sequence shown here is derived from an EMBL/GenBank/DDBJ whole genome shotgun (WGS) entry which is preliminary data.</text>
</comment>